<dbReference type="PANTHER" id="PTHR43275:SF1">
    <property type="entry name" value="D-MALATE DEHYDROGENASE [DECARBOXYLATING]"/>
    <property type="match status" value="1"/>
</dbReference>
<comment type="cofactor">
    <cofactor evidence="2">
        <name>Mg(2+)</name>
        <dbReference type="ChEBI" id="CHEBI:18420"/>
    </cofactor>
</comment>
<protein>
    <recommendedName>
        <fullName evidence="7">Isopropylmalate dehydrogenase-like domain-containing protein</fullName>
    </recommendedName>
</protein>
<evidence type="ECO:0000313" key="8">
    <source>
        <dbReference type="EMBL" id="GIN98360.1"/>
    </source>
</evidence>
<keyword evidence="3" id="KW-0479">Metal-binding</keyword>
<dbReference type="Pfam" id="PF00180">
    <property type="entry name" value="Iso_dh"/>
    <property type="match status" value="1"/>
</dbReference>
<name>A0ABQ4L2D0_SIMTE</name>
<keyword evidence="6" id="KW-0464">Manganese</keyword>
<keyword evidence="9" id="KW-1185">Reference proteome</keyword>
<evidence type="ECO:0000256" key="1">
    <source>
        <dbReference type="ARBA" id="ARBA00001936"/>
    </source>
</evidence>
<keyword evidence="5" id="KW-0520">NAD</keyword>
<reference evidence="8 9" key="1">
    <citation type="submission" date="2021-03" db="EMBL/GenBank/DDBJ databases">
        <title>Antimicrobial resistance genes in bacteria isolated from Japanese honey, and their potential for conferring macrolide and lincosamide resistance in the American foulbrood pathogen Paenibacillus larvae.</title>
        <authorList>
            <person name="Okamoto M."/>
            <person name="Kumagai M."/>
            <person name="Kanamori H."/>
            <person name="Takamatsu D."/>
        </authorList>
    </citation>
    <scope>NUCLEOTIDE SEQUENCE [LARGE SCALE GENOMIC DNA]</scope>
    <source>
        <strain evidence="8 9">J6TS1</strain>
    </source>
</reference>
<dbReference type="InterPro" id="IPR024084">
    <property type="entry name" value="IsoPropMal-DH-like_dom"/>
</dbReference>
<evidence type="ECO:0000256" key="3">
    <source>
        <dbReference type="ARBA" id="ARBA00022723"/>
    </source>
</evidence>
<dbReference type="Proteomes" id="UP000680670">
    <property type="component" value="Unassembled WGS sequence"/>
</dbReference>
<evidence type="ECO:0000256" key="4">
    <source>
        <dbReference type="ARBA" id="ARBA00023002"/>
    </source>
</evidence>
<comment type="caution">
    <text evidence="8">The sequence shown here is derived from an EMBL/GenBank/DDBJ whole genome shotgun (WGS) entry which is preliminary data.</text>
</comment>
<evidence type="ECO:0000256" key="2">
    <source>
        <dbReference type="ARBA" id="ARBA00001946"/>
    </source>
</evidence>
<dbReference type="EMBL" id="BORJ01000014">
    <property type="protein sequence ID" value="GIN98360.1"/>
    <property type="molecule type" value="Genomic_DNA"/>
</dbReference>
<dbReference type="InterPro" id="IPR050501">
    <property type="entry name" value="ICDH/IPMDH"/>
</dbReference>
<keyword evidence="4" id="KW-0560">Oxidoreductase</keyword>
<proteinExistence type="predicted"/>
<evidence type="ECO:0000256" key="5">
    <source>
        <dbReference type="ARBA" id="ARBA00023027"/>
    </source>
</evidence>
<accession>A0ABQ4L2D0</accession>
<comment type="cofactor">
    <cofactor evidence="1">
        <name>Mn(2+)</name>
        <dbReference type="ChEBI" id="CHEBI:29035"/>
    </cofactor>
</comment>
<dbReference type="PANTHER" id="PTHR43275">
    <property type="entry name" value="D-MALATE DEHYDROGENASE [DECARBOXYLATING]"/>
    <property type="match status" value="1"/>
</dbReference>
<feature type="domain" description="Isopropylmalate dehydrogenase-like" evidence="7">
    <location>
        <begin position="5"/>
        <end position="59"/>
    </location>
</feature>
<sequence length="65" mass="7190">MDIKKIAVIAGDVIGPEVVSEGVKVMKKAAEIDGRISFEFTYFPWGCEFYLEQGKMMDEDGVCPA</sequence>
<evidence type="ECO:0000256" key="6">
    <source>
        <dbReference type="ARBA" id="ARBA00023211"/>
    </source>
</evidence>
<organism evidence="8 9">
    <name type="scientific">Siminovitchia terrae</name>
    <name type="common">Bacillus terrae</name>
    <dbReference type="NCBI Taxonomy" id="1914933"/>
    <lineage>
        <taxon>Bacteria</taxon>
        <taxon>Bacillati</taxon>
        <taxon>Bacillota</taxon>
        <taxon>Bacilli</taxon>
        <taxon>Bacillales</taxon>
        <taxon>Bacillaceae</taxon>
        <taxon>Siminovitchia</taxon>
    </lineage>
</organism>
<dbReference type="Gene3D" id="3.40.718.10">
    <property type="entry name" value="Isopropylmalate Dehydrogenase"/>
    <property type="match status" value="1"/>
</dbReference>
<dbReference type="SUPFAM" id="SSF53659">
    <property type="entry name" value="Isocitrate/Isopropylmalate dehydrogenase-like"/>
    <property type="match status" value="1"/>
</dbReference>
<evidence type="ECO:0000313" key="9">
    <source>
        <dbReference type="Proteomes" id="UP000680670"/>
    </source>
</evidence>
<gene>
    <name evidence="8" type="ORF">J6TS1_42300</name>
</gene>
<evidence type="ECO:0000259" key="7">
    <source>
        <dbReference type="Pfam" id="PF00180"/>
    </source>
</evidence>